<evidence type="ECO:0000256" key="1">
    <source>
        <dbReference type="SAM" id="MobiDB-lite"/>
    </source>
</evidence>
<dbReference type="EMBL" id="LR812953">
    <property type="protein sequence ID" value="CAC9484550.1"/>
    <property type="molecule type" value="Genomic_DNA"/>
</dbReference>
<feature type="compositionally biased region" description="Polar residues" evidence="1">
    <location>
        <begin position="1117"/>
        <end position="1128"/>
    </location>
</feature>
<feature type="compositionally biased region" description="Polar residues" evidence="1">
    <location>
        <begin position="1172"/>
        <end position="1193"/>
    </location>
</feature>
<feature type="region of interest" description="Disordered" evidence="1">
    <location>
        <begin position="212"/>
        <end position="371"/>
    </location>
</feature>
<feature type="region of interest" description="Disordered" evidence="1">
    <location>
        <begin position="103"/>
        <end position="125"/>
    </location>
</feature>
<organism evidence="2 3">
    <name type="scientific">Leishmania infantum</name>
    <dbReference type="NCBI Taxonomy" id="5671"/>
    <lineage>
        <taxon>Eukaryota</taxon>
        <taxon>Discoba</taxon>
        <taxon>Euglenozoa</taxon>
        <taxon>Kinetoplastea</taxon>
        <taxon>Metakinetoplastina</taxon>
        <taxon>Trypanosomatida</taxon>
        <taxon>Trypanosomatidae</taxon>
        <taxon>Leishmaniinae</taxon>
        <taxon>Leishmania</taxon>
    </lineage>
</organism>
<feature type="region of interest" description="Disordered" evidence="1">
    <location>
        <begin position="1229"/>
        <end position="1251"/>
    </location>
</feature>
<feature type="compositionally biased region" description="Polar residues" evidence="1">
    <location>
        <begin position="669"/>
        <end position="681"/>
    </location>
</feature>
<feature type="compositionally biased region" description="Low complexity" evidence="1">
    <location>
        <begin position="602"/>
        <end position="637"/>
    </location>
</feature>
<protein>
    <submittedName>
        <fullName evidence="2">Hypothetical_protein_-_conserved</fullName>
    </submittedName>
</protein>
<reference evidence="2" key="1">
    <citation type="submission" date="2020-06" db="EMBL/GenBank/DDBJ databases">
        <authorList>
            <person name="Gonzalez-de la Fuente S."/>
            <person name="Peiro-Pastor R."/>
            <person name="Rastrojo A."/>
            <person name="Moreno J."/>
            <person name="Carrasco-Ramiro F."/>
            <person name="Requena JM."/>
            <person name="Aguado B."/>
        </authorList>
    </citation>
    <scope>NUCLEOTIDE SEQUENCE</scope>
</reference>
<evidence type="ECO:0000313" key="3">
    <source>
        <dbReference type="Proteomes" id="UP000255414"/>
    </source>
</evidence>
<feature type="compositionally biased region" description="Polar residues" evidence="1">
    <location>
        <begin position="229"/>
        <end position="240"/>
    </location>
</feature>
<dbReference type="OMA" id="EEMGYMY"/>
<feature type="region of interest" description="Disordered" evidence="1">
    <location>
        <begin position="946"/>
        <end position="968"/>
    </location>
</feature>
<feature type="compositionally biased region" description="Basic and acidic residues" evidence="1">
    <location>
        <begin position="714"/>
        <end position="730"/>
    </location>
</feature>
<feature type="region of interest" description="Disordered" evidence="1">
    <location>
        <begin position="387"/>
        <end position="452"/>
    </location>
</feature>
<feature type="compositionally biased region" description="Low complexity" evidence="1">
    <location>
        <begin position="1008"/>
        <end position="1026"/>
    </location>
</feature>
<feature type="region of interest" description="Disordered" evidence="1">
    <location>
        <begin position="993"/>
        <end position="1027"/>
    </location>
</feature>
<feature type="compositionally biased region" description="Polar residues" evidence="1">
    <location>
        <begin position="1231"/>
        <end position="1245"/>
    </location>
</feature>
<feature type="region of interest" description="Disordered" evidence="1">
    <location>
        <begin position="1090"/>
        <end position="1128"/>
    </location>
</feature>
<feature type="region of interest" description="Disordered" evidence="1">
    <location>
        <begin position="600"/>
        <end position="754"/>
    </location>
</feature>
<sequence length="1343" mass="137902">MHNGNGNGGFAWRQQQAMYSCRQNPYDGGHPGASIMALGQQQQLQYYQQQRMQGMWNPGANQMYPGVESHMQNGNFMMQQRHYFVHGGDGMRQYHQHQRLFGRDNNVSPNVPQREGLAESRPGRTPCNSSWWSYVLSHMRLVDSPRGIDLDVEDENANVMEELRQTGSKAWTGVSNGTEAAAPTFVGAFESAEGAGKVPELIPTPTLALSPAVAAGGEERKSAEGDGMQVSNPYQSNAHPQQHPGPAQASLQSRTNGVPPPRQQKPQQHLSGDHSAVAGSLGQQAVDDAEGEEGEHGAGKQSQSAQPRSADSEDSAGGMAGAQPALRKCQPESDSRAGGAQQEQGTVALRPMHTPRSGIGEHQEPQAAFESAHDFFCRGNRYSYMGGHNEADEDEDKDDGGCNNSDEYSGDSDSDGSGGSSSSGFDSDSERSDTDDEAEYSAMKRNSQSAFGGQSSLEYSTFHDALAADARNAISPSANHAAGRHSIGGFLGAGVSGRFPYAEASTSNLPSDAPLIGALGQPHHTAATNASIRDVAMTSFSLCHSVTHAPPANAVFAAGSSATVQSNSTATAAGMEDSDRHGYETGILMTAETVLEHTNRTGPVGAGAAEGVPSPRTSTPPSTATTLTGTKAIPPAATKKKEEAPALPRQVARRRTSVSHSVETLAARSGTSANKDSSKTAATPLPGVHHSSKPERLKSGAATAELQPRKRASKSSDSRKAASSTDKDENPLPVPSNLQRTASVKNKKTAKVAPPATGVALATATKGDAAHGMANAATATTASERAAATVATTTPTAFKAPQAPLLPMTSTQHVLGKLANSLRSVQAPKSHGKQKAAPPRIDKVKAAAMAVTNQPSAKSHQTPSAATSTVAPYFATGPPLPANAGSAAWATAAAASVAEPQPVAQPPAALLRRSPASSYPAGGAPVPEASPTPAVAARSLSAVSGKVPAGSESITATEKTASTSPFDGTLSDIGSRGDRLHGALAPSLRINLFQSPQPRPPAPLSQIAGEAAGNPPSSAAAASVAVAHHRLQPQRPSNGSLRELSTARNALGKKGNAAVAPATPPNDAAASVPELSVTAGAPKSLSTELLSSLAPAKPTSATETAAVPPPARDATAGVTTSSPSMATGTGIATATVKSLATLSAAETSLSMASSAAAKPPSDGVIKTSLVSASGNTRKHSFPTSPGSNSSAAASISRGRPPPLSALVLMKKSKAITTATAAPLVASVPVSRDSSIPSHHNSQKSIANGDDGDAWLDDPYDYYGYGEADLPDSKNYSAVKPSPRKAPAGNHVTHKYSMVGSLAVSPLNASSTVGKTDAASGAGARLRPLGDADMLEEMGYMYHL</sequence>
<accession>A0A6L0XH31</accession>
<gene>
    <name evidence="2" type="ORF">LINF_200015700</name>
</gene>
<name>A0A6L0XH31_LEIIN</name>
<feature type="region of interest" description="Disordered" evidence="1">
    <location>
        <begin position="1172"/>
        <end position="1198"/>
    </location>
</feature>
<feature type="compositionally biased region" description="Polar residues" evidence="1">
    <location>
        <begin position="952"/>
        <end position="966"/>
    </location>
</feature>
<proteinExistence type="predicted"/>
<feature type="compositionally biased region" description="Polar residues" evidence="1">
    <location>
        <begin position="300"/>
        <end position="309"/>
    </location>
</feature>
<dbReference type="Proteomes" id="UP000255414">
    <property type="component" value="Chromosome 20"/>
</dbReference>
<feature type="region of interest" description="Disordered" evidence="1">
    <location>
        <begin position="913"/>
        <end position="933"/>
    </location>
</feature>
<evidence type="ECO:0000313" key="2">
    <source>
        <dbReference type="EMBL" id="CAC9484550.1"/>
    </source>
</evidence>